<keyword evidence="1" id="KW-0732">Signal</keyword>
<name>A0A0E9MKW3_9SPHN</name>
<dbReference type="Proteomes" id="UP000033202">
    <property type="component" value="Unassembled WGS sequence"/>
</dbReference>
<sequence>MKVLALVLAGIGAPVAAQTPLCAWNGAALVCPGQTMPGPLPLYEQQTGQLPPIADRIDRLNDQATLDRALALAQAEQAGRKAEAARQADASAAAGYCTGGEMLNTDAAEPGLELLRARCKAPRR</sequence>
<dbReference type="RefSeq" id="WP_046346921.1">
    <property type="nucleotide sequence ID" value="NZ_BBWU01000003.1"/>
</dbReference>
<dbReference type="AlphaFoldDB" id="A0A0E9MKW3"/>
<organism evidence="2 3">
    <name type="scientific">Sphingomonas changbaiensis NBRC 104936</name>
    <dbReference type="NCBI Taxonomy" id="1219043"/>
    <lineage>
        <taxon>Bacteria</taxon>
        <taxon>Pseudomonadati</taxon>
        <taxon>Pseudomonadota</taxon>
        <taxon>Alphaproteobacteria</taxon>
        <taxon>Sphingomonadales</taxon>
        <taxon>Sphingomonadaceae</taxon>
        <taxon>Sphingomonas</taxon>
    </lineage>
</organism>
<dbReference type="EMBL" id="BBWU01000003">
    <property type="protein sequence ID" value="GAO38056.1"/>
    <property type="molecule type" value="Genomic_DNA"/>
</dbReference>
<evidence type="ECO:0000313" key="3">
    <source>
        <dbReference type="Proteomes" id="UP000033202"/>
    </source>
</evidence>
<proteinExistence type="predicted"/>
<evidence type="ECO:0008006" key="4">
    <source>
        <dbReference type="Google" id="ProtNLM"/>
    </source>
</evidence>
<reference evidence="2 3" key="1">
    <citation type="submission" date="2015-04" db="EMBL/GenBank/DDBJ databases">
        <title>Whole genome shotgun sequence of Sphingomonas changbaiensis NBRC 104936.</title>
        <authorList>
            <person name="Katano-Makiyama Y."/>
            <person name="Hosoyama A."/>
            <person name="Hashimoto M."/>
            <person name="Noguchi M."/>
            <person name="Tsuchikane K."/>
            <person name="Ohji S."/>
            <person name="Yamazoe A."/>
            <person name="Ichikawa N."/>
            <person name="Kimura A."/>
            <person name="Fujita N."/>
        </authorList>
    </citation>
    <scope>NUCLEOTIDE SEQUENCE [LARGE SCALE GENOMIC DNA]</scope>
    <source>
        <strain evidence="2 3">NBRC 104936</strain>
    </source>
</reference>
<gene>
    <name evidence="2" type="ORF">SCH01S_03_00300</name>
</gene>
<feature type="chain" id="PRO_5002429669" description="Lysozyme inhibitor LprI N-terminal domain-containing protein" evidence="1">
    <location>
        <begin position="18"/>
        <end position="124"/>
    </location>
</feature>
<keyword evidence="3" id="KW-1185">Reference proteome</keyword>
<evidence type="ECO:0000313" key="2">
    <source>
        <dbReference type="EMBL" id="GAO38056.1"/>
    </source>
</evidence>
<accession>A0A0E9MKW3</accession>
<dbReference type="STRING" id="1219043.SCH01S_03_00300"/>
<protein>
    <recommendedName>
        <fullName evidence="4">Lysozyme inhibitor LprI N-terminal domain-containing protein</fullName>
    </recommendedName>
</protein>
<feature type="signal peptide" evidence="1">
    <location>
        <begin position="1"/>
        <end position="17"/>
    </location>
</feature>
<evidence type="ECO:0000256" key="1">
    <source>
        <dbReference type="SAM" id="SignalP"/>
    </source>
</evidence>
<comment type="caution">
    <text evidence="2">The sequence shown here is derived from an EMBL/GenBank/DDBJ whole genome shotgun (WGS) entry which is preliminary data.</text>
</comment>